<evidence type="ECO:0000313" key="7">
    <source>
        <dbReference type="EMBL" id="CDO86298.1"/>
    </source>
</evidence>
<evidence type="ECO:0000259" key="5">
    <source>
        <dbReference type="PROSITE" id="PS51077"/>
    </source>
</evidence>
<dbReference type="PROSITE" id="PS51078">
    <property type="entry name" value="ICLR_ED"/>
    <property type="match status" value="1"/>
</dbReference>
<dbReference type="OrthoDB" id="7495200at2"/>
<dbReference type="Pfam" id="PF09339">
    <property type="entry name" value="HTH_IclR"/>
    <property type="match status" value="1"/>
</dbReference>
<keyword evidence="2" id="KW-0238">DNA-binding</keyword>
<evidence type="ECO:0000256" key="2">
    <source>
        <dbReference type="ARBA" id="ARBA00023125"/>
    </source>
</evidence>
<dbReference type="HOGENOM" id="CLU_062618_5_1_11"/>
<feature type="domain" description="IclR-ED" evidence="6">
    <location>
        <begin position="78"/>
        <end position="306"/>
    </location>
</feature>
<proteinExistence type="predicted"/>
<keyword evidence="1" id="KW-0805">Transcription regulation</keyword>
<dbReference type="EMBL" id="HG964446">
    <property type="protein sequence ID" value="CDO86298.1"/>
    <property type="molecule type" value="Genomic_DNA"/>
</dbReference>
<sequence length="323" mass="35239">MFAITVETRSQRSQPIRGSTSAPTARVLDVVELLARFPNTRMRFSDIVRELDLTQGTVHAILKTLCDRGWASRDPVAKTFSLGPALGVVAARMDTARPLAHAARAAALRLSREVGYAGSVVERFGDSLVVTAFEGDPATQPAGIPGDRIPYAPPFGVALAAWDSEEEQRAWIRRGAGSNADRARRLEHVLAHTRERGFDVDWTTPALAQAVQVVGTLDSNEMPTPVRHILDQLLVEFTTIGFLSDDNPGRRKQPVVTIAAPVFDHRGHVALMLAVHPLSPLSARQIQVIGNKLTAETTAISEAQQHPPVVDLEERSNGRRRRA</sequence>
<evidence type="ECO:0000256" key="1">
    <source>
        <dbReference type="ARBA" id="ARBA00023015"/>
    </source>
</evidence>
<dbReference type="SUPFAM" id="SSF46785">
    <property type="entry name" value="Winged helix' DNA-binding domain"/>
    <property type="match status" value="1"/>
</dbReference>
<dbReference type="InterPro" id="IPR050707">
    <property type="entry name" value="HTH_MetabolicPath_Reg"/>
</dbReference>
<dbReference type="Proteomes" id="UP000028880">
    <property type="component" value="Unassembled WGS sequence"/>
</dbReference>
<evidence type="ECO:0000256" key="3">
    <source>
        <dbReference type="ARBA" id="ARBA00023163"/>
    </source>
</evidence>
<dbReference type="STRING" id="47839.BN973_00640"/>
<feature type="region of interest" description="Disordered" evidence="4">
    <location>
        <begin position="1"/>
        <end position="20"/>
    </location>
</feature>
<dbReference type="PANTHER" id="PTHR30136">
    <property type="entry name" value="HELIX-TURN-HELIX TRANSCRIPTIONAL REGULATOR, ICLR FAMILY"/>
    <property type="match status" value="1"/>
</dbReference>
<protein>
    <submittedName>
        <fullName evidence="7">Transcriptional regulator</fullName>
    </submittedName>
</protein>
<dbReference type="AlphaFoldDB" id="A0A024JSV8"/>
<evidence type="ECO:0000259" key="6">
    <source>
        <dbReference type="PROSITE" id="PS51078"/>
    </source>
</evidence>
<dbReference type="InterPro" id="IPR029016">
    <property type="entry name" value="GAF-like_dom_sf"/>
</dbReference>
<gene>
    <name evidence="7" type="ORF">BN973_00640</name>
</gene>
<accession>A0A024JSV8</accession>
<dbReference type="Gene3D" id="3.30.450.40">
    <property type="match status" value="1"/>
</dbReference>
<name>A0A024JSV8_9MYCO</name>
<dbReference type="eggNOG" id="COG1414">
    <property type="taxonomic scope" value="Bacteria"/>
</dbReference>
<feature type="compositionally biased region" description="Polar residues" evidence="4">
    <location>
        <begin position="7"/>
        <end position="20"/>
    </location>
</feature>
<dbReference type="SUPFAM" id="SSF55781">
    <property type="entry name" value="GAF domain-like"/>
    <property type="match status" value="1"/>
</dbReference>
<dbReference type="InterPro" id="IPR014757">
    <property type="entry name" value="Tscrpt_reg_IclR_C"/>
</dbReference>
<dbReference type="GO" id="GO:0003700">
    <property type="term" value="F:DNA-binding transcription factor activity"/>
    <property type="evidence" value="ECO:0007669"/>
    <property type="project" value="TreeGrafter"/>
</dbReference>
<dbReference type="PROSITE" id="PS51077">
    <property type="entry name" value="HTH_ICLR"/>
    <property type="match status" value="1"/>
</dbReference>
<reference evidence="7" key="1">
    <citation type="journal article" date="2014" name="Genome Announc.">
        <title>Draft Genome Sequence of Mycobacterium triplex DSM 44626.</title>
        <authorList>
            <person name="Sassi M."/>
            <person name="Croce O."/>
            <person name="Robert C."/>
            <person name="Raoult D."/>
            <person name="Drancourt M."/>
        </authorList>
    </citation>
    <scope>NUCLEOTIDE SEQUENCE [LARGE SCALE GENOMIC DNA]</scope>
    <source>
        <strain evidence="7">DSM 44626</strain>
    </source>
</reference>
<dbReference type="SMART" id="SM00346">
    <property type="entry name" value="HTH_ICLR"/>
    <property type="match status" value="1"/>
</dbReference>
<dbReference type="InterPro" id="IPR036390">
    <property type="entry name" value="WH_DNA-bd_sf"/>
</dbReference>
<dbReference type="GO" id="GO:0045892">
    <property type="term" value="P:negative regulation of DNA-templated transcription"/>
    <property type="evidence" value="ECO:0007669"/>
    <property type="project" value="TreeGrafter"/>
</dbReference>
<dbReference type="InterPro" id="IPR036388">
    <property type="entry name" value="WH-like_DNA-bd_sf"/>
</dbReference>
<evidence type="ECO:0000256" key="4">
    <source>
        <dbReference type="SAM" id="MobiDB-lite"/>
    </source>
</evidence>
<dbReference type="PANTHER" id="PTHR30136:SF24">
    <property type="entry name" value="HTH-TYPE TRANSCRIPTIONAL REPRESSOR ALLR"/>
    <property type="match status" value="1"/>
</dbReference>
<feature type="domain" description="HTH iclR-type" evidence="5">
    <location>
        <begin position="21"/>
        <end position="84"/>
    </location>
</feature>
<organism evidence="7">
    <name type="scientific">Mycobacterium triplex</name>
    <dbReference type="NCBI Taxonomy" id="47839"/>
    <lineage>
        <taxon>Bacteria</taxon>
        <taxon>Bacillati</taxon>
        <taxon>Actinomycetota</taxon>
        <taxon>Actinomycetes</taxon>
        <taxon>Mycobacteriales</taxon>
        <taxon>Mycobacteriaceae</taxon>
        <taxon>Mycobacterium</taxon>
        <taxon>Mycobacterium simiae complex</taxon>
    </lineage>
</organism>
<dbReference type="GO" id="GO:0003677">
    <property type="term" value="F:DNA binding"/>
    <property type="evidence" value="ECO:0007669"/>
    <property type="project" value="UniProtKB-KW"/>
</dbReference>
<feature type="region of interest" description="Disordered" evidence="4">
    <location>
        <begin position="300"/>
        <end position="323"/>
    </location>
</feature>
<keyword evidence="3" id="KW-0804">Transcription</keyword>
<dbReference type="Gene3D" id="1.10.10.10">
    <property type="entry name" value="Winged helix-like DNA-binding domain superfamily/Winged helix DNA-binding domain"/>
    <property type="match status" value="1"/>
</dbReference>
<dbReference type="InterPro" id="IPR005471">
    <property type="entry name" value="Tscrpt_reg_IclR_N"/>
</dbReference>
<reference evidence="7" key="2">
    <citation type="submission" date="2014-04" db="EMBL/GenBank/DDBJ databases">
        <authorList>
            <person name="Urmite Genomes U."/>
        </authorList>
    </citation>
    <scope>NUCLEOTIDE SEQUENCE</scope>
    <source>
        <strain evidence="7">DSM 44626</strain>
    </source>
</reference>